<feature type="signal peptide" evidence="1">
    <location>
        <begin position="1"/>
        <end position="21"/>
    </location>
</feature>
<evidence type="ECO:0000313" key="4">
    <source>
        <dbReference type="Proteomes" id="UP000609064"/>
    </source>
</evidence>
<dbReference type="PANTHER" id="PTHR34406">
    <property type="entry name" value="PROTEIN YCEI"/>
    <property type="match status" value="1"/>
</dbReference>
<dbReference type="InterPro" id="IPR007372">
    <property type="entry name" value="Lipid/polyisoprenoid-bd_YceI"/>
</dbReference>
<feature type="chain" id="PRO_5037732599" evidence="1">
    <location>
        <begin position="22"/>
        <end position="201"/>
    </location>
</feature>
<reference evidence="3" key="1">
    <citation type="journal article" date="2014" name="Int. J. Syst. Evol. Microbiol.">
        <title>Complete genome sequence of Corynebacterium casei LMG S-19264T (=DSM 44701T), isolated from a smear-ripened cheese.</title>
        <authorList>
            <consortium name="US DOE Joint Genome Institute (JGI-PGF)"/>
            <person name="Walter F."/>
            <person name="Albersmeier A."/>
            <person name="Kalinowski J."/>
            <person name="Ruckert C."/>
        </authorList>
    </citation>
    <scope>NUCLEOTIDE SEQUENCE</scope>
    <source>
        <strain evidence="3">CGMCC 1.15958</strain>
    </source>
</reference>
<dbReference type="EMBL" id="BMKK01000007">
    <property type="protein sequence ID" value="GGD68740.1"/>
    <property type="molecule type" value="Genomic_DNA"/>
</dbReference>
<dbReference type="InterPro" id="IPR036761">
    <property type="entry name" value="TTHA0802/YceI-like_sf"/>
</dbReference>
<dbReference type="Gene3D" id="2.40.128.110">
    <property type="entry name" value="Lipid/polyisoprenoid-binding, YceI-like"/>
    <property type="match status" value="1"/>
</dbReference>
<evidence type="ECO:0000259" key="2">
    <source>
        <dbReference type="SMART" id="SM00867"/>
    </source>
</evidence>
<proteinExistence type="predicted"/>
<gene>
    <name evidence="3" type="primary">yceI</name>
    <name evidence="3" type="ORF">GCM10011514_36070</name>
</gene>
<accession>A0A917DU00</accession>
<dbReference type="AlphaFoldDB" id="A0A917DU00"/>
<comment type="caution">
    <text evidence="3">The sequence shown here is derived from an EMBL/GenBank/DDBJ whole genome shotgun (WGS) entry which is preliminary data.</text>
</comment>
<name>A0A917DU00_9BACT</name>
<dbReference type="SUPFAM" id="SSF101874">
    <property type="entry name" value="YceI-like"/>
    <property type="match status" value="1"/>
</dbReference>
<dbReference type="Proteomes" id="UP000609064">
    <property type="component" value="Unassembled WGS sequence"/>
</dbReference>
<dbReference type="RefSeq" id="WP_188767961.1">
    <property type="nucleotide sequence ID" value="NZ_BMKK01000007.1"/>
</dbReference>
<protein>
    <submittedName>
        <fullName evidence="3">Lipid-binding protein</fullName>
    </submittedName>
</protein>
<reference evidence="3" key="2">
    <citation type="submission" date="2020-09" db="EMBL/GenBank/DDBJ databases">
        <authorList>
            <person name="Sun Q."/>
            <person name="Zhou Y."/>
        </authorList>
    </citation>
    <scope>NUCLEOTIDE SEQUENCE</scope>
    <source>
        <strain evidence="3">CGMCC 1.15958</strain>
    </source>
</reference>
<evidence type="ECO:0000256" key="1">
    <source>
        <dbReference type="SAM" id="SignalP"/>
    </source>
</evidence>
<dbReference type="Pfam" id="PF04264">
    <property type="entry name" value="YceI"/>
    <property type="match status" value="1"/>
</dbReference>
<evidence type="ECO:0000313" key="3">
    <source>
        <dbReference type="EMBL" id="GGD68740.1"/>
    </source>
</evidence>
<organism evidence="3 4">
    <name type="scientific">Emticicia aquatilis</name>
    <dbReference type="NCBI Taxonomy" id="1537369"/>
    <lineage>
        <taxon>Bacteria</taxon>
        <taxon>Pseudomonadati</taxon>
        <taxon>Bacteroidota</taxon>
        <taxon>Cytophagia</taxon>
        <taxon>Cytophagales</taxon>
        <taxon>Leadbetterellaceae</taxon>
        <taxon>Emticicia</taxon>
    </lineage>
</organism>
<dbReference type="PANTHER" id="PTHR34406:SF1">
    <property type="entry name" value="PROTEIN YCEI"/>
    <property type="match status" value="1"/>
</dbReference>
<sequence length="201" mass="22083">MKKLAQLALFSVWFVSSFAMGFDKSKGNKTLKVDTQNSKLVWKGKKFTGEHWGNIDISSGSLIVDGTKLKGGAFDIDLKSITVTDITDKDGNAKLVGHLKGDDFFAADKFPKSTFVITSATPKDKENYEIAGKLTIKGVTKEIKFPAVVTIDSKKATAKAKITINRTDFGIKYGSKSFFDNLGDKFIYDDFELDINLTSAL</sequence>
<dbReference type="SMART" id="SM00867">
    <property type="entry name" value="YceI"/>
    <property type="match status" value="1"/>
</dbReference>
<keyword evidence="1" id="KW-0732">Signal</keyword>
<feature type="domain" description="Lipid/polyisoprenoid-binding YceI-like" evidence="2">
    <location>
        <begin position="30"/>
        <end position="200"/>
    </location>
</feature>
<keyword evidence="4" id="KW-1185">Reference proteome</keyword>